<evidence type="ECO:0000313" key="3">
    <source>
        <dbReference type="Proteomes" id="UP000288716"/>
    </source>
</evidence>
<gene>
    <name evidence="2" type="ORF">B4U80_05706</name>
</gene>
<proteinExistence type="predicted"/>
<dbReference type="OrthoDB" id="1607513at2759"/>
<keyword evidence="3" id="KW-1185">Reference proteome</keyword>
<dbReference type="Proteomes" id="UP000288716">
    <property type="component" value="Unassembled WGS sequence"/>
</dbReference>
<protein>
    <submittedName>
        <fullName evidence="2">Uncharacterized protein</fullName>
    </submittedName>
</protein>
<dbReference type="Gene3D" id="1.10.10.1070">
    <property type="entry name" value="Zinc finger, BED domain-containing"/>
    <property type="match status" value="1"/>
</dbReference>
<evidence type="ECO:0000256" key="1">
    <source>
        <dbReference type="SAM" id="MobiDB-lite"/>
    </source>
</evidence>
<comment type="caution">
    <text evidence="2">The sequence shown here is derived from an EMBL/GenBank/DDBJ whole genome shotgun (WGS) entry which is preliminary data.</text>
</comment>
<dbReference type="SUPFAM" id="SSF140996">
    <property type="entry name" value="Hermes dimerisation domain"/>
    <property type="match status" value="1"/>
</dbReference>
<sequence>MHPEANPQKLAPTNRTPRTGKKFGKRRYFDVSSSVVESIPKTIALGTSSSPQSQQYILRTITYPSNNDSTSSASLFDGESAPLTPITTNGTIVKSPTLKTVSVVSNTAPAATTTADGVPLVSCDEITTAVVNMLVKDCRPVCVVEGKGFEELLRVLAPGYKLPDSDRLKVLVKKRYEEVRRNLILRAMEEE</sequence>
<feature type="region of interest" description="Disordered" evidence="1">
    <location>
        <begin position="1"/>
        <end position="24"/>
    </location>
</feature>
<reference evidence="2 3" key="1">
    <citation type="journal article" date="2018" name="Gigascience">
        <title>Genomes of trombidid mites reveal novel predicted allergens and laterally-transferred genes associated with secondary metabolism.</title>
        <authorList>
            <person name="Dong X."/>
            <person name="Chaisiri K."/>
            <person name="Xia D."/>
            <person name="Armstrong S.D."/>
            <person name="Fang Y."/>
            <person name="Donnelly M.J."/>
            <person name="Kadowaki T."/>
            <person name="McGarry J.W."/>
            <person name="Darby A.C."/>
            <person name="Makepeace B.L."/>
        </authorList>
    </citation>
    <scope>NUCLEOTIDE SEQUENCE [LARGE SCALE GENOMIC DNA]</scope>
    <source>
        <strain evidence="2">UoL-UT</strain>
    </source>
</reference>
<dbReference type="EMBL" id="NCKV01000838">
    <property type="protein sequence ID" value="RWS29607.1"/>
    <property type="molecule type" value="Genomic_DNA"/>
</dbReference>
<accession>A0A443SQ12</accession>
<dbReference type="VEuPathDB" id="VectorBase:LDEU002435"/>
<dbReference type="AlphaFoldDB" id="A0A443SQ12"/>
<evidence type="ECO:0000313" key="2">
    <source>
        <dbReference type="EMBL" id="RWS29607.1"/>
    </source>
</evidence>
<name>A0A443SQ12_9ACAR</name>
<organism evidence="2 3">
    <name type="scientific">Leptotrombidium deliense</name>
    <dbReference type="NCBI Taxonomy" id="299467"/>
    <lineage>
        <taxon>Eukaryota</taxon>
        <taxon>Metazoa</taxon>
        <taxon>Ecdysozoa</taxon>
        <taxon>Arthropoda</taxon>
        <taxon>Chelicerata</taxon>
        <taxon>Arachnida</taxon>
        <taxon>Acari</taxon>
        <taxon>Acariformes</taxon>
        <taxon>Trombidiformes</taxon>
        <taxon>Prostigmata</taxon>
        <taxon>Anystina</taxon>
        <taxon>Parasitengona</taxon>
        <taxon>Trombiculoidea</taxon>
        <taxon>Trombiculidae</taxon>
        <taxon>Leptotrombidium</taxon>
    </lineage>
</organism>